<evidence type="ECO:0000256" key="5">
    <source>
        <dbReference type="ARBA" id="ARBA00023136"/>
    </source>
</evidence>
<comment type="subcellular location">
    <subcellularLocation>
        <location evidence="1">Cell membrane</location>
        <topology evidence="1">Multi-pass membrane protein</topology>
    </subcellularLocation>
</comment>
<feature type="transmembrane region" description="Helical" evidence="7">
    <location>
        <begin position="256"/>
        <end position="273"/>
    </location>
</feature>
<keyword evidence="3 7" id="KW-0812">Transmembrane</keyword>
<dbReference type="Proteomes" id="UP000002257">
    <property type="component" value="Chromosome"/>
</dbReference>
<keyword evidence="10" id="KW-1185">Reference proteome</keyword>
<feature type="region of interest" description="Disordered" evidence="6">
    <location>
        <begin position="303"/>
        <end position="358"/>
    </location>
</feature>
<proteinExistence type="predicted"/>
<dbReference type="InterPro" id="IPR000620">
    <property type="entry name" value="EamA_dom"/>
</dbReference>
<evidence type="ECO:0000256" key="6">
    <source>
        <dbReference type="SAM" id="MobiDB-lite"/>
    </source>
</evidence>
<sequence length="358" mass="37680">MARSSMLSKNLGQRWPGVHLALLSALLFGALTPLSKLLLGSLDPQLLAGVLYLGAGVGLAITQIARASFGASTREAPLRGADLPWLIAIVLFGGFLAPLALMLGLAQTDAASGALLLNLESVATLAIAWTLFRENVDRRLLLGAFAILAGAVLLSWNGGSVRLDRGALLIAGACLAWGLDNNLTRKLSSADPVQIAMIKGFAAGGANIGLALWRGAEPGSAGLMGAAALVGFLAIGVSLVAFILALRHLGAARTGAYFALAPFIGALLAVLLLHEPLTAKLVAAGLLMGAGLWLHLAERHAHEHTHEPLEHEHAHVHDAHHSHGHDEPMSEPHSHWHSHAPLTHAHPHYPDLHHRHRH</sequence>
<dbReference type="KEGG" id="msl:Msil_2574"/>
<evidence type="ECO:0000256" key="1">
    <source>
        <dbReference type="ARBA" id="ARBA00004651"/>
    </source>
</evidence>
<keyword evidence="5 7" id="KW-0472">Membrane</keyword>
<dbReference type="eggNOG" id="COG0697">
    <property type="taxonomic scope" value="Bacteria"/>
</dbReference>
<dbReference type="HOGENOM" id="CLU_042632_0_0_5"/>
<dbReference type="AlphaFoldDB" id="B8EQ07"/>
<name>B8EQ07_METSB</name>
<dbReference type="Pfam" id="PF00892">
    <property type="entry name" value="EamA"/>
    <property type="match status" value="2"/>
</dbReference>
<evidence type="ECO:0000256" key="3">
    <source>
        <dbReference type="ARBA" id="ARBA00022692"/>
    </source>
</evidence>
<dbReference type="SUPFAM" id="SSF103481">
    <property type="entry name" value="Multidrug resistance efflux transporter EmrE"/>
    <property type="match status" value="2"/>
</dbReference>
<organism evidence="9 10">
    <name type="scientific">Methylocella silvestris (strain DSM 15510 / CIP 108128 / LMG 27833 / NCIMB 13906 / BL2)</name>
    <dbReference type="NCBI Taxonomy" id="395965"/>
    <lineage>
        <taxon>Bacteria</taxon>
        <taxon>Pseudomonadati</taxon>
        <taxon>Pseudomonadota</taxon>
        <taxon>Alphaproteobacteria</taxon>
        <taxon>Hyphomicrobiales</taxon>
        <taxon>Beijerinckiaceae</taxon>
        <taxon>Methylocella</taxon>
    </lineage>
</organism>
<accession>B8EQ07</accession>
<protein>
    <recommendedName>
        <fullName evidence="8">EamA domain-containing protein</fullName>
    </recommendedName>
</protein>
<gene>
    <name evidence="9" type="ordered locus">Msil_2574</name>
</gene>
<feature type="transmembrane region" description="Helical" evidence="7">
    <location>
        <begin position="139"/>
        <end position="159"/>
    </location>
</feature>
<feature type="transmembrane region" description="Helical" evidence="7">
    <location>
        <begin position="222"/>
        <end position="244"/>
    </location>
</feature>
<evidence type="ECO:0000259" key="8">
    <source>
        <dbReference type="Pfam" id="PF00892"/>
    </source>
</evidence>
<feature type="transmembrane region" description="Helical" evidence="7">
    <location>
        <begin position="85"/>
        <end position="105"/>
    </location>
</feature>
<dbReference type="InterPro" id="IPR051258">
    <property type="entry name" value="Diverse_Substrate_Transporter"/>
</dbReference>
<evidence type="ECO:0000313" key="9">
    <source>
        <dbReference type="EMBL" id="ACK51497.1"/>
    </source>
</evidence>
<feature type="compositionally biased region" description="Basic and acidic residues" evidence="6">
    <location>
        <begin position="303"/>
        <end position="334"/>
    </location>
</feature>
<dbReference type="eggNOG" id="COG0803">
    <property type="taxonomic scope" value="Bacteria"/>
</dbReference>
<dbReference type="InterPro" id="IPR037185">
    <property type="entry name" value="EmrE-like"/>
</dbReference>
<dbReference type="GO" id="GO:0005886">
    <property type="term" value="C:plasma membrane"/>
    <property type="evidence" value="ECO:0007669"/>
    <property type="project" value="UniProtKB-SubCell"/>
</dbReference>
<dbReference type="EMBL" id="CP001280">
    <property type="protein sequence ID" value="ACK51497.1"/>
    <property type="molecule type" value="Genomic_DNA"/>
</dbReference>
<dbReference type="STRING" id="395965.Msil_2574"/>
<dbReference type="PANTHER" id="PTHR42920:SF11">
    <property type="entry name" value="INNER MEMBRANE PROTEIN YTFF"/>
    <property type="match status" value="1"/>
</dbReference>
<reference evidence="9 10" key="1">
    <citation type="journal article" date="2010" name="J. Bacteriol.">
        <title>Complete genome sequence of the aerobic facultative methanotroph Methylocella silvestris BL2.</title>
        <authorList>
            <person name="Chen Y."/>
            <person name="Crombie A."/>
            <person name="Rahman M.T."/>
            <person name="Dedysh S.N."/>
            <person name="Liesack W."/>
            <person name="Stott M.B."/>
            <person name="Alam M."/>
            <person name="Theisen A.R."/>
            <person name="Murrell J.C."/>
            <person name="Dunfield P.F."/>
        </authorList>
    </citation>
    <scope>NUCLEOTIDE SEQUENCE [LARGE SCALE GENOMIC DNA]</scope>
    <source>
        <strain evidence="10">DSM 15510 / CIP 108128 / LMG 27833 / NCIMB 13906 / BL2</strain>
    </source>
</reference>
<evidence type="ECO:0000256" key="7">
    <source>
        <dbReference type="SAM" id="Phobius"/>
    </source>
</evidence>
<keyword evidence="2" id="KW-1003">Cell membrane</keyword>
<keyword evidence="4 7" id="KW-1133">Transmembrane helix</keyword>
<feature type="domain" description="EamA" evidence="8">
    <location>
        <begin position="16"/>
        <end position="155"/>
    </location>
</feature>
<feature type="transmembrane region" description="Helical" evidence="7">
    <location>
        <begin position="46"/>
        <end position="65"/>
    </location>
</feature>
<evidence type="ECO:0000256" key="4">
    <source>
        <dbReference type="ARBA" id="ARBA00022989"/>
    </source>
</evidence>
<evidence type="ECO:0000256" key="2">
    <source>
        <dbReference type="ARBA" id="ARBA00022475"/>
    </source>
</evidence>
<evidence type="ECO:0000313" key="10">
    <source>
        <dbReference type="Proteomes" id="UP000002257"/>
    </source>
</evidence>
<feature type="transmembrane region" description="Helical" evidence="7">
    <location>
        <begin position="111"/>
        <end position="132"/>
    </location>
</feature>
<feature type="domain" description="EamA" evidence="8">
    <location>
        <begin position="165"/>
        <end position="294"/>
    </location>
</feature>
<dbReference type="PANTHER" id="PTHR42920">
    <property type="entry name" value="OS03G0707200 PROTEIN-RELATED"/>
    <property type="match status" value="1"/>
</dbReference>